<dbReference type="Pfam" id="PF05699">
    <property type="entry name" value="Dimer_Tnp_hAT"/>
    <property type="match status" value="1"/>
</dbReference>
<dbReference type="eggNOG" id="KOG1121">
    <property type="taxonomic scope" value="Eukaryota"/>
</dbReference>
<accession>A0A1X7V8F4</accession>
<dbReference type="EnsemblMetazoa" id="Aqu2.1.35792_001">
    <property type="protein sequence ID" value="Aqu2.1.35792_001"/>
    <property type="gene ID" value="Aqu2.1.35792"/>
</dbReference>
<dbReference type="InterPro" id="IPR012337">
    <property type="entry name" value="RNaseH-like_sf"/>
</dbReference>
<proteinExistence type="predicted"/>
<dbReference type="SUPFAM" id="SSF53098">
    <property type="entry name" value="Ribonuclease H-like"/>
    <property type="match status" value="1"/>
</dbReference>
<sequence length="135" mass="15102">MANLSPLHQNSEVSNVTSQPSALDILLGPDDVITEFSTFQEEMDAYFCEKAISRNVNPLVWWKDNQLHFPNLAKVARLLLSIPATSAPVERIVSAAGLTVPNLRSSLNPDTVDVLIFLIRITMYFIKTNNFDIKN</sequence>
<name>A0A1X7V8F4_AMPQE</name>
<dbReference type="AlphaFoldDB" id="A0A1X7V8F4"/>
<dbReference type="GO" id="GO:0006357">
    <property type="term" value="P:regulation of transcription by RNA polymerase II"/>
    <property type="evidence" value="ECO:0007669"/>
    <property type="project" value="TreeGrafter"/>
</dbReference>
<feature type="domain" description="HAT C-terminal dimerisation" evidence="1">
    <location>
        <begin position="42"/>
        <end position="118"/>
    </location>
</feature>
<evidence type="ECO:0000313" key="2">
    <source>
        <dbReference type="EnsemblMetazoa" id="Aqu2.1.35792_001"/>
    </source>
</evidence>
<dbReference type="InterPro" id="IPR008906">
    <property type="entry name" value="HATC_C_dom"/>
</dbReference>
<dbReference type="PANTHER" id="PTHR46169">
    <property type="entry name" value="DNA REPLICATION-RELATED ELEMENT FACTOR, ISOFORM A"/>
    <property type="match status" value="1"/>
</dbReference>
<dbReference type="PANTHER" id="PTHR46169:SF29">
    <property type="entry name" value="DNA REPLICATION-RELATED ELEMENT FACTOR, ISOFORM A"/>
    <property type="match status" value="1"/>
</dbReference>
<dbReference type="InterPro" id="IPR052717">
    <property type="entry name" value="Vacuolar_transposase_reg"/>
</dbReference>
<dbReference type="OrthoDB" id="1607513at2759"/>
<dbReference type="GO" id="GO:0005634">
    <property type="term" value="C:nucleus"/>
    <property type="evidence" value="ECO:0007669"/>
    <property type="project" value="TreeGrafter"/>
</dbReference>
<protein>
    <recommendedName>
        <fullName evidence="1">HAT C-terminal dimerisation domain-containing protein</fullName>
    </recommendedName>
</protein>
<organism evidence="2">
    <name type="scientific">Amphimedon queenslandica</name>
    <name type="common">Sponge</name>
    <dbReference type="NCBI Taxonomy" id="400682"/>
    <lineage>
        <taxon>Eukaryota</taxon>
        <taxon>Metazoa</taxon>
        <taxon>Porifera</taxon>
        <taxon>Demospongiae</taxon>
        <taxon>Heteroscleromorpha</taxon>
        <taxon>Haplosclerida</taxon>
        <taxon>Niphatidae</taxon>
        <taxon>Amphimedon</taxon>
    </lineage>
</organism>
<dbReference type="GO" id="GO:0046983">
    <property type="term" value="F:protein dimerization activity"/>
    <property type="evidence" value="ECO:0007669"/>
    <property type="project" value="InterPro"/>
</dbReference>
<dbReference type="InParanoid" id="A0A1X7V8F4"/>
<reference evidence="2" key="1">
    <citation type="submission" date="2017-05" db="UniProtKB">
        <authorList>
            <consortium name="EnsemblMetazoa"/>
        </authorList>
    </citation>
    <scope>IDENTIFICATION</scope>
</reference>
<evidence type="ECO:0000259" key="1">
    <source>
        <dbReference type="Pfam" id="PF05699"/>
    </source>
</evidence>